<feature type="transmembrane region" description="Helical" evidence="1">
    <location>
        <begin position="112"/>
        <end position="132"/>
    </location>
</feature>
<organism evidence="2 3">
    <name type="scientific">Candidatus Falkowbacteria bacterium GW2011_GWF2_39_8</name>
    <dbReference type="NCBI Taxonomy" id="1618642"/>
    <lineage>
        <taxon>Bacteria</taxon>
        <taxon>Candidatus Falkowiibacteriota</taxon>
    </lineage>
</organism>
<comment type="caution">
    <text evidence="2">The sequence shown here is derived from an EMBL/GenBank/DDBJ whole genome shotgun (WGS) entry which is preliminary data.</text>
</comment>
<gene>
    <name evidence="2" type="ORF">UT64_C0004G0020</name>
</gene>
<keyword evidence="1" id="KW-1133">Transmembrane helix</keyword>
<evidence type="ECO:0000256" key="1">
    <source>
        <dbReference type="HAMAP-Rule" id="MF_02088"/>
    </source>
</evidence>
<accession>A0A0G0Q0M8</accession>
<comment type="similarity">
    <text evidence="1">Belongs to the vitamin uptake transporter (VUT/ECF) (TC 2.A.88) family. Q precursor transporter subfamily.</text>
</comment>
<feature type="transmembrane region" description="Helical" evidence="1">
    <location>
        <begin position="190"/>
        <end position="211"/>
    </location>
</feature>
<protein>
    <recommendedName>
        <fullName evidence="1">Probable queuosine precursor transporter</fullName>
        <shortName evidence="1">Q precursor transporter</shortName>
    </recommendedName>
</protein>
<feature type="transmembrane region" description="Helical" evidence="1">
    <location>
        <begin position="7"/>
        <end position="26"/>
    </location>
</feature>
<dbReference type="AlphaFoldDB" id="A0A0G0Q0M8"/>
<feature type="transmembrane region" description="Helical" evidence="1">
    <location>
        <begin position="153"/>
        <end position="170"/>
    </location>
</feature>
<dbReference type="PANTHER" id="PTHR34300">
    <property type="entry name" value="QUEUOSINE PRECURSOR TRANSPORTER-RELATED"/>
    <property type="match status" value="1"/>
</dbReference>
<keyword evidence="1" id="KW-0812">Transmembrane</keyword>
<dbReference type="NCBIfam" id="TIGR00697">
    <property type="entry name" value="queuosine precursor transporter"/>
    <property type="match status" value="1"/>
</dbReference>
<evidence type="ECO:0000313" key="2">
    <source>
        <dbReference type="EMBL" id="KKR33713.1"/>
    </source>
</evidence>
<dbReference type="Pfam" id="PF02592">
    <property type="entry name" value="Vut_1"/>
    <property type="match status" value="1"/>
</dbReference>
<evidence type="ECO:0000313" key="3">
    <source>
        <dbReference type="Proteomes" id="UP000034137"/>
    </source>
</evidence>
<keyword evidence="1" id="KW-1003">Cell membrane</keyword>
<comment type="function">
    <text evidence="1">Involved in the import of queuosine (Q) precursors, required for Q precursor salvage.</text>
</comment>
<dbReference type="Proteomes" id="UP000034137">
    <property type="component" value="Unassembled WGS sequence"/>
</dbReference>
<sequence>MISKINKLDLVIAIYIFIIVASELMGSKTFPLIDFAGIKINSSVAIFLMPFLFTINDVVVEVYGKKRAKSLVYSGLIVIVLLILYSLLVVHLPASGRFTMSQSYNEVFSLSIRISLASIVAFIFSELIDIAVFSKLRSKISGALWLRNNLSNFIAQLVDTTIFYFLAFYAPAKPFSHNLSFLAGLIFSYWLVKCMFSLIETPFVYWGVAWLKNEKN</sequence>
<dbReference type="GO" id="GO:0005886">
    <property type="term" value="C:plasma membrane"/>
    <property type="evidence" value="ECO:0007669"/>
    <property type="project" value="UniProtKB-SubCell"/>
</dbReference>
<keyword evidence="1" id="KW-0472">Membrane</keyword>
<name>A0A0G0Q0M8_9BACT</name>
<feature type="transmembrane region" description="Helical" evidence="1">
    <location>
        <begin position="71"/>
        <end position="92"/>
    </location>
</feature>
<comment type="subcellular location">
    <subcellularLocation>
        <location evidence="1">Cell membrane</location>
        <topology evidence="1">Multi-pass membrane protein</topology>
    </subcellularLocation>
</comment>
<dbReference type="EMBL" id="LBXO01000004">
    <property type="protein sequence ID" value="KKR33713.1"/>
    <property type="molecule type" value="Genomic_DNA"/>
</dbReference>
<dbReference type="HAMAP" id="MF_02088">
    <property type="entry name" value="Q_prec_transport"/>
    <property type="match status" value="1"/>
</dbReference>
<proteinExistence type="inferred from homology"/>
<feature type="transmembrane region" description="Helical" evidence="1">
    <location>
        <begin position="38"/>
        <end position="59"/>
    </location>
</feature>
<reference evidence="2 3" key="1">
    <citation type="journal article" date="2015" name="Nature">
        <title>rRNA introns, odd ribosomes, and small enigmatic genomes across a large radiation of phyla.</title>
        <authorList>
            <person name="Brown C.T."/>
            <person name="Hug L.A."/>
            <person name="Thomas B.C."/>
            <person name="Sharon I."/>
            <person name="Castelle C.J."/>
            <person name="Singh A."/>
            <person name="Wilkins M.J."/>
            <person name="Williams K.H."/>
            <person name="Banfield J.F."/>
        </authorList>
    </citation>
    <scope>NUCLEOTIDE SEQUENCE [LARGE SCALE GENOMIC DNA]</scope>
</reference>
<dbReference type="PANTHER" id="PTHR34300:SF2">
    <property type="entry name" value="QUEUOSINE PRECURSOR TRANSPORTER-RELATED"/>
    <property type="match status" value="1"/>
</dbReference>
<keyword evidence="1" id="KW-0813">Transport</keyword>
<dbReference type="GO" id="GO:0022857">
    <property type="term" value="F:transmembrane transporter activity"/>
    <property type="evidence" value="ECO:0007669"/>
    <property type="project" value="UniProtKB-UniRule"/>
</dbReference>
<dbReference type="InterPro" id="IPR003744">
    <property type="entry name" value="YhhQ"/>
</dbReference>